<feature type="signal peptide" evidence="2">
    <location>
        <begin position="1"/>
        <end position="19"/>
    </location>
</feature>
<gene>
    <name evidence="3" type="ORF">C8N40_109196</name>
</gene>
<proteinExistence type="predicted"/>
<keyword evidence="1" id="KW-0175">Coiled coil</keyword>
<feature type="coiled-coil region" evidence="1">
    <location>
        <begin position="134"/>
        <end position="161"/>
    </location>
</feature>
<keyword evidence="4" id="KW-1185">Reference proteome</keyword>
<name>A0A2T5YEF5_9BACT</name>
<organism evidence="3 4">
    <name type="scientific">Pontibacter mucosus</name>
    <dbReference type="NCBI Taxonomy" id="1649266"/>
    <lineage>
        <taxon>Bacteria</taxon>
        <taxon>Pseudomonadati</taxon>
        <taxon>Bacteroidota</taxon>
        <taxon>Cytophagia</taxon>
        <taxon>Cytophagales</taxon>
        <taxon>Hymenobacteraceae</taxon>
        <taxon>Pontibacter</taxon>
    </lineage>
</organism>
<dbReference type="RefSeq" id="WP_108213097.1">
    <property type="nucleotide sequence ID" value="NZ_QBKI01000009.1"/>
</dbReference>
<dbReference type="OrthoDB" id="673795at2"/>
<evidence type="ECO:0000313" key="3">
    <source>
        <dbReference type="EMBL" id="PTX15098.1"/>
    </source>
</evidence>
<evidence type="ECO:0000313" key="4">
    <source>
        <dbReference type="Proteomes" id="UP000244225"/>
    </source>
</evidence>
<accession>A0A2T5YEF5</accession>
<evidence type="ECO:0000256" key="1">
    <source>
        <dbReference type="SAM" id="Coils"/>
    </source>
</evidence>
<dbReference type="EMBL" id="QBKI01000009">
    <property type="protein sequence ID" value="PTX15098.1"/>
    <property type="molecule type" value="Genomic_DNA"/>
</dbReference>
<keyword evidence="2" id="KW-0732">Signal</keyword>
<evidence type="ECO:0000256" key="2">
    <source>
        <dbReference type="SAM" id="SignalP"/>
    </source>
</evidence>
<dbReference type="AlphaFoldDB" id="A0A2T5YEF5"/>
<dbReference type="Proteomes" id="UP000244225">
    <property type="component" value="Unassembled WGS sequence"/>
</dbReference>
<protein>
    <recommendedName>
        <fullName evidence="5">PilJ/NarX-like methyl-accepting chemotaxis transducer</fullName>
    </recommendedName>
</protein>
<reference evidence="3 4" key="1">
    <citation type="submission" date="2018-04" db="EMBL/GenBank/DDBJ databases">
        <title>Genomic Encyclopedia of Archaeal and Bacterial Type Strains, Phase II (KMG-II): from individual species to whole genera.</title>
        <authorList>
            <person name="Goeker M."/>
        </authorList>
    </citation>
    <scope>NUCLEOTIDE SEQUENCE [LARGE SCALE GENOMIC DNA]</scope>
    <source>
        <strain evidence="3 4">DSM 100162</strain>
    </source>
</reference>
<sequence>MRQLLLLPLLLLAGGTLQAQTFDEWFRQKKTQKKYLVQQIAALQAYSGTLRQGYALVQQGLHAVHTIKQGDLGLHQDFFSSTSTVNPALARLEQIQEMEAWQVTLEKAFNRARSLPLLHDTEQAHLEAVRLAVLTQLRSDREALRNTITAGEQELNDAARLKRLQSIQTSMRAAVTFALGFLSDLQQLSRLREKQSAEAVRLHQLHGLH</sequence>
<evidence type="ECO:0008006" key="5">
    <source>
        <dbReference type="Google" id="ProtNLM"/>
    </source>
</evidence>
<comment type="caution">
    <text evidence="3">The sequence shown here is derived from an EMBL/GenBank/DDBJ whole genome shotgun (WGS) entry which is preliminary data.</text>
</comment>
<feature type="chain" id="PRO_5015713145" description="PilJ/NarX-like methyl-accepting chemotaxis transducer" evidence="2">
    <location>
        <begin position="20"/>
        <end position="209"/>
    </location>
</feature>